<gene>
    <name evidence="4" type="ORF">LG943_05680</name>
</gene>
<dbReference type="EMBL" id="JAJAQC010000007">
    <property type="protein sequence ID" value="MDA0563820.1"/>
    <property type="molecule type" value="Genomic_DNA"/>
</dbReference>
<dbReference type="RefSeq" id="WP_270071106.1">
    <property type="nucleotide sequence ID" value="NZ_JAJAQC010000007.1"/>
</dbReference>
<evidence type="ECO:0000256" key="2">
    <source>
        <dbReference type="SAM" id="SignalP"/>
    </source>
</evidence>
<feature type="chain" id="PRO_5040732874" evidence="2">
    <location>
        <begin position="32"/>
        <end position="255"/>
    </location>
</feature>
<evidence type="ECO:0000259" key="3">
    <source>
        <dbReference type="Pfam" id="PF13349"/>
    </source>
</evidence>
<evidence type="ECO:0000313" key="5">
    <source>
        <dbReference type="Proteomes" id="UP001140076"/>
    </source>
</evidence>
<keyword evidence="2" id="KW-0732">Signal</keyword>
<dbReference type="AlphaFoldDB" id="A0A9X3SEI2"/>
<protein>
    <submittedName>
        <fullName evidence="4">DUF4097 domain-containing protein</fullName>
    </submittedName>
</protein>
<evidence type="ECO:0000313" key="4">
    <source>
        <dbReference type="EMBL" id="MDA0563820.1"/>
    </source>
</evidence>
<feature type="region of interest" description="Disordered" evidence="1">
    <location>
        <begin position="220"/>
        <end position="255"/>
    </location>
</feature>
<sequence>MPAPLPQRSARPRRAWVVPLVLAALTGCGSAAEPPGEQRGFALPDRSLTVSVADGDLDIRPADVAEVQVTRYVDAWSLTGADPRPTWKLSGQTLTLALDCGLVVFGRCDARYEVLVPRGVDVAVEGGSGEIAAEGFATALRVTSDNGAVRVADASGPLALETSSGRLTATGIAAGHTTAESENGEIDLSYAEVPDRVRATADNGAVSLTLPEAPYALTATTDSGTVDSDLSEDPGSPHTVTVTTDNGAIGLHTAR</sequence>
<keyword evidence="5" id="KW-1185">Reference proteome</keyword>
<dbReference type="Pfam" id="PF13349">
    <property type="entry name" value="DUF4097"/>
    <property type="match status" value="1"/>
</dbReference>
<name>A0A9X3SEI2_9ACTN</name>
<reference evidence="4" key="1">
    <citation type="submission" date="2021-10" db="EMBL/GenBank/DDBJ databases">
        <title>Streptomonospora sp. nov., isolated from mangrove soil.</title>
        <authorList>
            <person name="Chen X."/>
            <person name="Ge X."/>
            <person name="Liu W."/>
        </authorList>
    </citation>
    <scope>NUCLEOTIDE SEQUENCE</scope>
    <source>
        <strain evidence="4">S1-112</strain>
    </source>
</reference>
<feature type="domain" description="DUF4097" evidence="3">
    <location>
        <begin position="47"/>
        <end position="232"/>
    </location>
</feature>
<dbReference type="InterPro" id="IPR025164">
    <property type="entry name" value="Toastrack_DUF4097"/>
</dbReference>
<dbReference type="Proteomes" id="UP001140076">
    <property type="component" value="Unassembled WGS sequence"/>
</dbReference>
<feature type="signal peptide" evidence="2">
    <location>
        <begin position="1"/>
        <end position="31"/>
    </location>
</feature>
<organism evidence="4 5">
    <name type="scientific">Streptomonospora mangrovi</name>
    <dbReference type="NCBI Taxonomy" id="2883123"/>
    <lineage>
        <taxon>Bacteria</taxon>
        <taxon>Bacillati</taxon>
        <taxon>Actinomycetota</taxon>
        <taxon>Actinomycetes</taxon>
        <taxon>Streptosporangiales</taxon>
        <taxon>Nocardiopsidaceae</taxon>
        <taxon>Streptomonospora</taxon>
    </lineage>
</organism>
<accession>A0A9X3SEI2</accession>
<evidence type="ECO:0000256" key="1">
    <source>
        <dbReference type="SAM" id="MobiDB-lite"/>
    </source>
</evidence>
<proteinExistence type="predicted"/>
<comment type="caution">
    <text evidence="4">The sequence shown here is derived from an EMBL/GenBank/DDBJ whole genome shotgun (WGS) entry which is preliminary data.</text>
</comment>